<accession>A0A2I1HBP6</accession>
<feature type="coiled-coil region" evidence="1">
    <location>
        <begin position="73"/>
        <end position="100"/>
    </location>
</feature>
<reference evidence="3 4" key="1">
    <citation type="submission" date="2015-10" db="EMBL/GenBank/DDBJ databases">
        <title>Genome analyses suggest a sexual origin of heterokaryosis in a supposedly ancient asexual fungus.</title>
        <authorList>
            <person name="Ropars J."/>
            <person name="Sedzielewska K."/>
            <person name="Noel J."/>
            <person name="Charron P."/>
            <person name="Farinelli L."/>
            <person name="Marton T."/>
            <person name="Kruger M."/>
            <person name="Pelin A."/>
            <person name="Brachmann A."/>
            <person name="Corradi N."/>
        </authorList>
    </citation>
    <scope>NUCLEOTIDE SEQUENCE [LARGE SCALE GENOMIC DNA]</scope>
    <source>
        <strain evidence="3 4">A4</strain>
    </source>
</reference>
<proteinExistence type="predicted"/>
<comment type="caution">
    <text evidence="3">The sequence shown here is derived from an EMBL/GenBank/DDBJ whole genome shotgun (WGS) entry which is preliminary data.</text>
</comment>
<keyword evidence="4" id="KW-1185">Reference proteome</keyword>
<keyword evidence="1" id="KW-0175">Coiled coil</keyword>
<dbReference type="Proteomes" id="UP000234323">
    <property type="component" value="Unassembled WGS sequence"/>
</dbReference>
<protein>
    <submittedName>
        <fullName evidence="3">Uncharacterized protein</fullName>
    </submittedName>
</protein>
<feature type="compositionally biased region" description="Low complexity" evidence="2">
    <location>
        <begin position="16"/>
        <end position="33"/>
    </location>
</feature>
<sequence length="185" mass="21714">MKVDEDINKRPPPRPNNKNNNNSNQHYQQQQWANNQKSAFNTTRANRQLMARPNNTANTNTPIANDKNMDLEIATLKDRLLAAEQMINNLEKKVNGQQLEINNFKKFIEDVNTHNAQFSKSMNRMVNLQEQMTQKDDIRNAQMTEILLALIRYQPPYQQQQHEPQNSQLTQQLQMKYVPLNNLNQ</sequence>
<feature type="region of interest" description="Disordered" evidence="2">
    <location>
        <begin position="1"/>
        <end position="33"/>
    </location>
</feature>
<evidence type="ECO:0000313" key="4">
    <source>
        <dbReference type="Proteomes" id="UP000234323"/>
    </source>
</evidence>
<name>A0A2I1HBP6_9GLOM</name>
<evidence type="ECO:0000256" key="1">
    <source>
        <dbReference type="SAM" id="Coils"/>
    </source>
</evidence>
<dbReference type="EMBL" id="LLXI01002133">
    <property type="protein sequence ID" value="PKY56298.1"/>
    <property type="molecule type" value="Genomic_DNA"/>
</dbReference>
<gene>
    <name evidence="3" type="ORF">RhiirA4_428147</name>
</gene>
<evidence type="ECO:0000313" key="3">
    <source>
        <dbReference type="EMBL" id="PKY56298.1"/>
    </source>
</evidence>
<organism evidence="3 4">
    <name type="scientific">Rhizophagus irregularis</name>
    <dbReference type="NCBI Taxonomy" id="588596"/>
    <lineage>
        <taxon>Eukaryota</taxon>
        <taxon>Fungi</taxon>
        <taxon>Fungi incertae sedis</taxon>
        <taxon>Mucoromycota</taxon>
        <taxon>Glomeromycotina</taxon>
        <taxon>Glomeromycetes</taxon>
        <taxon>Glomerales</taxon>
        <taxon>Glomeraceae</taxon>
        <taxon>Rhizophagus</taxon>
    </lineage>
</organism>
<dbReference type="AlphaFoldDB" id="A0A2I1HBP6"/>
<evidence type="ECO:0000256" key="2">
    <source>
        <dbReference type="SAM" id="MobiDB-lite"/>
    </source>
</evidence>